<evidence type="ECO:0000259" key="2">
    <source>
        <dbReference type="Pfam" id="PF11557"/>
    </source>
</evidence>
<evidence type="ECO:0000256" key="1">
    <source>
        <dbReference type="SAM" id="SignalP"/>
    </source>
</evidence>
<dbReference type="InterPro" id="IPR021621">
    <property type="entry name" value="Omp_AT"/>
</dbReference>
<evidence type="ECO:0000313" key="3">
    <source>
        <dbReference type="EMBL" id="GLS84273.1"/>
    </source>
</evidence>
<accession>A0AA37WX57</accession>
<feature type="chain" id="PRO_5041316965" description="Solitary outer membrane autotransporter-like beta-barrel domain-containing protein" evidence="1">
    <location>
        <begin position="30"/>
        <end position="339"/>
    </location>
</feature>
<dbReference type="AlphaFoldDB" id="A0AA37WX57"/>
<dbReference type="Proteomes" id="UP001157439">
    <property type="component" value="Unassembled WGS sequence"/>
</dbReference>
<protein>
    <recommendedName>
        <fullName evidence="2">Solitary outer membrane autotransporter-like beta-barrel domain-containing protein</fullName>
    </recommendedName>
</protein>
<name>A0AA37WX57_9GAMM</name>
<sequence>MYCSIFSRHGFSKLTFAALAWGLSAAAIAQVTENIDATIQSDLAGDLALASLVHDKDTLSLGFKSFDPNRYLPIDDDNIGSAESIQLQSELTTITLPYTWELSNEGLGFTPYLNGRLGLLERRNNVALFDDTNIPKDRRRISIYSGYFGGGGIWQVSDSWSIDASLGAFYQRYENVYRYGSDASEAFKPIIDGYIANFDLNVWQLNPAISAQYDFTWNDNLLQYRSRLSYNRGRSFDTDLDAHDFTINSASWRNSLFYFHPFGDVLGLPSTGIVGLSRIDLKGDVSRSLDTGAFYELHLDYRVDIKPYGFDLFDNLTFGLLINYGSSLKGASLTFSFND</sequence>
<proteinExistence type="predicted"/>
<reference evidence="3 4" key="1">
    <citation type="journal article" date="2014" name="Int. J. Syst. Evol. Microbiol.">
        <title>Complete genome sequence of Corynebacterium casei LMG S-19264T (=DSM 44701T), isolated from a smear-ripened cheese.</title>
        <authorList>
            <consortium name="US DOE Joint Genome Institute (JGI-PGF)"/>
            <person name="Walter F."/>
            <person name="Albersmeier A."/>
            <person name="Kalinowski J."/>
            <person name="Ruckert C."/>
        </authorList>
    </citation>
    <scope>NUCLEOTIDE SEQUENCE [LARGE SCALE GENOMIC DNA]</scope>
    <source>
        <strain evidence="3 4">NBRC 112785</strain>
    </source>
</reference>
<comment type="caution">
    <text evidence="3">The sequence shown here is derived from an EMBL/GenBank/DDBJ whole genome shotgun (WGS) entry which is preliminary data.</text>
</comment>
<organism evidence="3 4">
    <name type="scientific">Paraferrimonas haliotis</name>
    <dbReference type="NCBI Taxonomy" id="2013866"/>
    <lineage>
        <taxon>Bacteria</taxon>
        <taxon>Pseudomonadati</taxon>
        <taxon>Pseudomonadota</taxon>
        <taxon>Gammaproteobacteria</taxon>
        <taxon>Alteromonadales</taxon>
        <taxon>Ferrimonadaceae</taxon>
        <taxon>Paraferrimonas</taxon>
    </lineage>
</organism>
<evidence type="ECO:0000313" key="4">
    <source>
        <dbReference type="Proteomes" id="UP001157439"/>
    </source>
</evidence>
<feature type="signal peptide" evidence="1">
    <location>
        <begin position="1"/>
        <end position="29"/>
    </location>
</feature>
<keyword evidence="4" id="KW-1185">Reference proteome</keyword>
<keyword evidence="1" id="KW-0732">Signal</keyword>
<dbReference type="Pfam" id="PF11557">
    <property type="entry name" value="Omp_AT"/>
    <property type="match status" value="1"/>
</dbReference>
<dbReference type="EMBL" id="BSPO01000003">
    <property type="protein sequence ID" value="GLS84273.1"/>
    <property type="molecule type" value="Genomic_DNA"/>
</dbReference>
<dbReference type="RefSeq" id="WP_095498239.1">
    <property type="nucleotide sequence ID" value="NZ_BSPO01000003.1"/>
</dbReference>
<feature type="domain" description="Solitary outer membrane autotransporter-like beta-barrel" evidence="2">
    <location>
        <begin position="30"/>
        <end position="339"/>
    </location>
</feature>
<gene>
    <name evidence="3" type="ORF">GCM10007894_22500</name>
</gene>